<accession>A0A5S3YKD5</accession>
<gene>
    <name evidence="1" type="ORF">CWB73_22180</name>
</gene>
<dbReference type="AlphaFoldDB" id="A0A5S3YKD5"/>
<dbReference type="EMBL" id="PNCM01000438">
    <property type="protein sequence ID" value="TMP74407.1"/>
    <property type="molecule type" value="Genomic_DNA"/>
</dbReference>
<evidence type="ECO:0000313" key="2">
    <source>
        <dbReference type="Proteomes" id="UP000307362"/>
    </source>
</evidence>
<name>A0A5S3YKD5_9GAMM</name>
<organism evidence="1 2">
    <name type="scientific">Pseudoalteromonas phenolica</name>
    <dbReference type="NCBI Taxonomy" id="161398"/>
    <lineage>
        <taxon>Bacteria</taxon>
        <taxon>Pseudomonadati</taxon>
        <taxon>Pseudomonadota</taxon>
        <taxon>Gammaproteobacteria</taxon>
        <taxon>Alteromonadales</taxon>
        <taxon>Pseudoalteromonadaceae</taxon>
        <taxon>Pseudoalteromonas</taxon>
    </lineage>
</organism>
<comment type="caution">
    <text evidence="1">The sequence shown here is derived from an EMBL/GenBank/DDBJ whole genome shotgun (WGS) entry which is preliminary data.</text>
</comment>
<sequence>SDLTSQLLTDHYKNVPRRLIETQTFNRIKVSLQQQLSGGDVLNAEAFANQYELWDWRERQAKYIINSV</sequence>
<reference evidence="2" key="2">
    <citation type="submission" date="2019-06" db="EMBL/GenBank/DDBJ databases">
        <title>Co-occurence of chitin degradation, pigmentation and bioactivity in marine Pseudoalteromonas.</title>
        <authorList>
            <person name="Sonnenschein E.C."/>
            <person name="Bech P.K."/>
        </authorList>
    </citation>
    <scope>NUCLEOTIDE SEQUENCE [LARGE SCALE GENOMIC DNA]</scope>
    <source>
        <strain evidence="2">S1189</strain>
    </source>
</reference>
<protein>
    <submittedName>
        <fullName evidence="1">Uncharacterized protein</fullName>
    </submittedName>
</protein>
<dbReference type="RefSeq" id="WP_171044104.1">
    <property type="nucleotide sequence ID" value="NZ_PNCM01000438.1"/>
</dbReference>
<proteinExistence type="predicted"/>
<feature type="non-terminal residue" evidence="1">
    <location>
        <position position="68"/>
    </location>
</feature>
<reference evidence="1 2" key="1">
    <citation type="submission" date="2017-12" db="EMBL/GenBank/DDBJ databases">
        <authorList>
            <person name="Paulsen S."/>
            <person name="Gram L.K."/>
        </authorList>
    </citation>
    <scope>NUCLEOTIDE SEQUENCE [LARGE SCALE GENOMIC DNA]</scope>
    <source>
        <strain evidence="1 2">S1189</strain>
    </source>
</reference>
<evidence type="ECO:0000313" key="1">
    <source>
        <dbReference type="EMBL" id="TMP74407.1"/>
    </source>
</evidence>
<dbReference type="Proteomes" id="UP000307362">
    <property type="component" value="Unassembled WGS sequence"/>
</dbReference>
<feature type="non-terminal residue" evidence="1">
    <location>
        <position position="1"/>
    </location>
</feature>